<comment type="subcellular location">
    <subcellularLocation>
        <location evidence="1">Cytoplasm</location>
    </subcellularLocation>
</comment>
<dbReference type="CDD" id="cd22860">
    <property type="entry name" value="PDRG1"/>
    <property type="match status" value="1"/>
</dbReference>
<proteinExistence type="predicted"/>
<accession>A0AAN9YXP1</accession>
<dbReference type="AlphaFoldDB" id="A0AAN9YXP1"/>
<dbReference type="Proteomes" id="UP001378592">
    <property type="component" value="Unassembled WGS sequence"/>
</dbReference>
<name>A0AAN9YXP1_9ORTH</name>
<dbReference type="InterPro" id="IPR030482">
    <property type="entry name" value="PDRG1"/>
</dbReference>
<dbReference type="GO" id="GO:0005737">
    <property type="term" value="C:cytoplasm"/>
    <property type="evidence" value="ECO:0007669"/>
    <property type="project" value="UniProtKB-SubCell"/>
</dbReference>
<dbReference type="EMBL" id="JAZDUA010001027">
    <property type="protein sequence ID" value="KAK7788556.1"/>
    <property type="molecule type" value="Genomic_DNA"/>
</dbReference>
<keyword evidence="5" id="KW-1185">Reference proteome</keyword>
<evidence type="ECO:0008006" key="6">
    <source>
        <dbReference type="Google" id="ProtNLM"/>
    </source>
</evidence>
<comment type="caution">
    <text evidence="4">The sequence shown here is derived from an EMBL/GenBank/DDBJ whole genome shotgun (WGS) entry which is preliminary data.</text>
</comment>
<keyword evidence="3" id="KW-0143">Chaperone</keyword>
<gene>
    <name evidence="4" type="ORF">R5R35_011746</name>
</gene>
<evidence type="ECO:0000313" key="4">
    <source>
        <dbReference type="EMBL" id="KAK7788556.1"/>
    </source>
</evidence>
<dbReference type="PANTHER" id="PTHR21162:SF0">
    <property type="entry name" value="P53 AND DNA DAMAGE-REGULATED PROTEIN 1"/>
    <property type="match status" value="1"/>
</dbReference>
<evidence type="ECO:0000256" key="2">
    <source>
        <dbReference type="ARBA" id="ARBA00022490"/>
    </source>
</evidence>
<keyword evidence="2" id="KW-0963">Cytoplasm</keyword>
<protein>
    <recommendedName>
        <fullName evidence="6">P53 and DNA damage-regulated protein 1</fullName>
    </recommendedName>
</protein>
<dbReference type="SUPFAM" id="SSF46579">
    <property type="entry name" value="Prefoldin"/>
    <property type="match status" value="1"/>
</dbReference>
<organism evidence="4 5">
    <name type="scientific">Gryllus longicercus</name>
    <dbReference type="NCBI Taxonomy" id="2509291"/>
    <lineage>
        <taxon>Eukaryota</taxon>
        <taxon>Metazoa</taxon>
        <taxon>Ecdysozoa</taxon>
        <taxon>Arthropoda</taxon>
        <taxon>Hexapoda</taxon>
        <taxon>Insecta</taxon>
        <taxon>Pterygota</taxon>
        <taxon>Neoptera</taxon>
        <taxon>Polyneoptera</taxon>
        <taxon>Orthoptera</taxon>
        <taxon>Ensifera</taxon>
        <taxon>Gryllidea</taxon>
        <taxon>Grylloidea</taxon>
        <taxon>Gryllidae</taxon>
        <taxon>Gryllinae</taxon>
        <taxon>Gryllus</taxon>
    </lineage>
</organism>
<evidence type="ECO:0000256" key="3">
    <source>
        <dbReference type="ARBA" id="ARBA00023186"/>
    </source>
</evidence>
<reference evidence="4 5" key="1">
    <citation type="submission" date="2024-03" db="EMBL/GenBank/DDBJ databases">
        <title>The genome assembly and annotation of the cricket Gryllus longicercus Weissman &amp; Gray.</title>
        <authorList>
            <person name="Szrajer S."/>
            <person name="Gray D."/>
            <person name="Ylla G."/>
        </authorList>
    </citation>
    <scope>NUCLEOTIDE SEQUENCE [LARGE SCALE GENOMIC DNA]</scope>
    <source>
        <strain evidence="4">DAG 2021-001</strain>
        <tissue evidence="4">Whole body minus gut</tissue>
    </source>
</reference>
<sequence>MAKSVGIIYLGLLEDPKKSLKHLSEVEKLGEEILVDRQEIVALDKRRNHNREALRALKNGAGSKTWMAVGSLLIKLPQEQASKALEKDQMHLDVEINKLRSNLKVKVNALQDMEHKDPIPGLTLQPMTHKEMRTIKSAMGISS</sequence>
<evidence type="ECO:0000313" key="5">
    <source>
        <dbReference type="Proteomes" id="UP001378592"/>
    </source>
</evidence>
<dbReference type="PANTHER" id="PTHR21162">
    <property type="entry name" value="P53 AND DNA DAMAGE-REGULATED PROTEIN"/>
    <property type="match status" value="1"/>
</dbReference>
<evidence type="ECO:0000256" key="1">
    <source>
        <dbReference type="ARBA" id="ARBA00004496"/>
    </source>
</evidence>